<organism evidence="2">
    <name type="scientific">Acididesulfobacillus acetoxydans</name>
    <dbReference type="NCBI Taxonomy" id="1561005"/>
    <lineage>
        <taxon>Bacteria</taxon>
        <taxon>Bacillati</taxon>
        <taxon>Bacillota</taxon>
        <taxon>Clostridia</taxon>
        <taxon>Eubacteriales</taxon>
        <taxon>Peptococcaceae</taxon>
        <taxon>Acididesulfobacillus</taxon>
    </lineage>
</organism>
<evidence type="ECO:0000256" key="1">
    <source>
        <dbReference type="SAM" id="Phobius"/>
    </source>
</evidence>
<feature type="transmembrane region" description="Helical" evidence="1">
    <location>
        <begin position="9"/>
        <end position="34"/>
    </location>
</feature>
<dbReference type="Pfam" id="PF12670">
    <property type="entry name" value="DUF3792"/>
    <property type="match status" value="1"/>
</dbReference>
<dbReference type="Proteomes" id="UP000836597">
    <property type="component" value="Chromosome"/>
</dbReference>
<evidence type="ECO:0008006" key="5">
    <source>
        <dbReference type="Google" id="ProtNLM"/>
    </source>
</evidence>
<keyword evidence="1" id="KW-1133">Transmembrane helix</keyword>
<dbReference type="RefSeq" id="WP_240984826.1">
    <property type="nucleotide sequence ID" value="NZ_CDGJ01000082.1"/>
</dbReference>
<dbReference type="InterPro" id="IPR023804">
    <property type="entry name" value="DUF3792_TM"/>
</dbReference>
<sequence>MSKSFQLSLVFKGILLAAILALILALGLGVLLSLTSITESGLAVTGIMVFSIFIASVLSARQAGSKGLYYGLLIGLGYVVLLLLVAGIFRDTAPSPLSVAEKLLQALVAGGIGGITGVLLSRG</sequence>
<feature type="transmembrane region" description="Helical" evidence="1">
    <location>
        <begin position="102"/>
        <end position="120"/>
    </location>
</feature>
<evidence type="ECO:0000313" key="2">
    <source>
        <dbReference type="EMBL" id="CAA7601270.1"/>
    </source>
</evidence>
<name>A0A8S0X517_9FIRM</name>
<reference evidence="3" key="1">
    <citation type="submission" date="2014-11" db="EMBL/GenBank/DDBJ databases">
        <authorList>
            <person name="Hornung B.V."/>
        </authorList>
    </citation>
    <scope>NUCLEOTIDE SEQUENCE</scope>
    <source>
        <strain evidence="3">INE</strain>
    </source>
</reference>
<feature type="transmembrane region" description="Helical" evidence="1">
    <location>
        <begin position="67"/>
        <end position="90"/>
    </location>
</feature>
<accession>A0A8S0X517</accession>
<proteinExistence type="predicted"/>
<protein>
    <recommendedName>
        <fullName evidence="5">TIGR04086 family membrane protein</fullName>
    </recommendedName>
</protein>
<keyword evidence="4" id="KW-1185">Reference proteome</keyword>
<keyword evidence="1" id="KW-0472">Membrane</keyword>
<reference evidence="2" key="2">
    <citation type="submission" date="2020-01" db="EMBL/GenBank/DDBJ databases">
        <authorList>
            <person name="Hornung B."/>
        </authorList>
    </citation>
    <scope>NUCLEOTIDE SEQUENCE</scope>
    <source>
        <strain evidence="2">PacBioINE</strain>
    </source>
</reference>
<dbReference type="KEGG" id="aacx:DEACI_1924"/>
<dbReference type="NCBIfam" id="TIGR04086">
    <property type="entry name" value="TIGR04086_membr"/>
    <property type="match status" value="1"/>
</dbReference>
<gene>
    <name evidence="2" type="ORF">DEACI_1924</name>
    <name evidence="3" type="ORF">DEACI_2927</name>
</gene>
<feature type="transmembrane region" description="Helical" evidence="1">
    <location>
        <begin position="40"/>
        <end position="60"/>
    </location>
</feature>
<dbReference type="EMBL" id="CDGJ01000082">
    <property type="protein sequence ID" value="CEJ08451.1"/>
    <property type="molecule type" value="Genomic_DNA"/>
</dbReference>
<evidence type="ECO:0000313" key="3">
    <source>
        <dbReference type="EMBL" id="CEJ08451.1"/>
    </source>
</evidence>
<keyword evidence="1" id="KW-0812">Transmembrane</keyword>
<dbReference type="AlphaFoldDB" id="A0A8S0X517"/>
<evidence type="ECO:0000313" key="4">
    <source>
        <dbReference type="Proteomes" id="UP001071230"/>
    </source>
</evidence>
<dbReference type="EMBL" id="LR746496">
    <property type="protein sequence ID" value="CAA7601270.1"/>
    <property type="molecule type" value="Genomic_DNA"/>
</dbReference>
<dbReference type="Proteomes" id="UP001071230">
    <property type="component" value="Unassembled WGS sequence"/>
</dbReference>